<dbReference type="InterPro" id="IPR010432">
    <property type="entry name" value="RDD"/>
</dbReference>
<keyword evidence="3 6" id="KW-0812">Transmembrane</keyword>
<evidence type="ECO:0000313" key="9">
    <source>
        <dbReference type="Proteomes" id="UP000475385"/>
    </source>
</evidence>
<evidence type="ECO:0000256" key="1">
    <source>
        <dbReference type="ARBA" id="ARBA00004651"/>
    </source>
</evidence>
<dbReference type="Proteomes" id="UP000475385">
    <property type="component" value="Unassembled WGS sequence"/>
</dbReference>
<proteinExistence type="predicted"/>
<dbReference type="AlphaFoldDB" id="A0A6M1LV70"/>
<dbReference type="PANTHER" id="PTHR36115">
    <property type="entry name" value="PROLINE-RICH ANTIGEN HOMOLOG-RELATED"/>
    <property type="match status" value="1"/>
</dbReference>
<sequence>MEQQDLAGFWRRAFANIIDLIWLFPLAMLLGALAEAVNGGAMSGAAELMSNVITGLVVLLFWVERGGTPGKLALGIRIIDAETGGEVPIGRLVLRYIGYLVSAIPLGLGYFWMLWDDRRQTWHDKIGGTLVVKVAR</sequence>
<reference evidence="8 9" key="2">
    <citation type="submission" date="2020-03" db="EMBL/GenBank/DDBJ databases">
        <title>Roseomonas stagni sp. nov., isolated from pond water in Japan.</title>
        <authorList>
            <person name="Furuhata K."/>
            <person name="Miyamoto H."/>
            <person name="Goto K."/>
        </authorList>
    </citation>
    <scope>NUCLEOTIDE SEQUENCE [LARGE SCALE GENOMIC DNA]</scope>
    <source>
        <strain evidence="8 9">PeD5</strain>
    </source>
</reference>
<feature type="transmembrane region" description="Helical" evidence="6">
    <location>
        <begin position="45"/>
        <end position="63"/>
    </location>
</feature>
<comment type="subcellular location">
    <subcellularLocation>
        <location evidence="1">Cell membrane</location>
        <topology evidence="1">Multi-pass membrane protein</topology>
    </subcellularLocation>
</comment>
<keyword evidence="5 6" id="KW-0472">Membrane</keyword>
<keyword evidence="9" id="KW-1185">Reference proteome</keyword>
<dbReference type="EMBL" id="JAAIKB010000034">
    <property type="protein sequence ID" value="NGM24368.1"/>
    <property type="molecule type" value="Genomic_DNA"/>
</dbReference>
<reference evidence="8 9" key="1">
    <citation type="submission" date="2020-02" db="EMBL/GenBank/DDBJ databases">
        <authorList>
            <person name="Kim H.M."/>
            <person name="Jeon C.O."/>
        </authorList>
    </citation>
    <scope>NUCLEOTIDE SEQUENCE [LARGE SCALE GENOMIC DNA]</scope>
    <source>
        <strain evidence="8 9">PeD5</strain>
    </source>
</reference>
<keyword evidence="4 6" id="KW-1133">Transmembrane helix</keyword>
<feature type="transmembrane region" description="Helical" evidence="6">
    <location>
        <begin position="96"/>
        <end position="115"/>
    </location>
</feature>
<feature type="domain" description="RDD" evidence="7">
    <location>
        <begin position="6"/>
        <end position="128"/>
    </location>
</feature>
<dbReference type="InterPro" id="IPR051791">
    <property type="entry name" value="Pra-immunoreactive"/>
</dbReference>
<evidence type="ECO:0000256" key="4">
    <source>
        <dbReference type="ARBA" id="ARBA00022989"/>
    </source>
</evidence>
<organism evidence="8 9">
    <name type="scientific">Falsiroseomonas algicola</name>
    <dbReference type="NCBI Taxonomy" id="2716930"/>
    <lineage>
        <taxon>Bacteria</taxon>
        <taxon>Pseudomonadati</taxon>
        <taxon>Pseudomonadota</taxon>
        <taxon>Alphaproteobacteria</taxon>
        <taxon>Acetobacterales</taxon>
        <taxon>Roseomonadaceae</taxon>
        <taxon>Falsiroseomonas</taxon>
    </lineage>
</organism>
<feature type="transmembrane region" description="Helical" evidence="6">
    <location>
        <begin position="13"/>
        <end position="33"/>
    </location>
</feature>
<dbReference type="Pfam" id="PF06271">
    <property type="entry name" value="RDD"/>
    <property type="match status" value="1"/>
</dbReference>
<dbReference type="GO" id="GO:0005886">
    <property type="term" value="C:plasma membrane"/>
    <property type="evidence" value="ECO:0007669"/>
    <property type="project" value="UniProtKB-SubCell"/>
</dbReference>
<dbReference type="RefSeq" id="WP_164698276.1">
    <property type="nucleotide sequence ID" value="NZ_JAAIKB010000034.1"/>
</dbReference>
<evidence type="ECO:0000256" key="6">
    <source>
        <dbReference type="SAM" id="Phobius"/>
    </source>
</evidence>
<evidence type="ECO:0000256" key="5">
    <source>
        <dbReference type="ARBA" id="ARBA00023136"/>
    </source>
</evidence>
<evidence type="ECO:0000256" key="2">
    <source>
        <dbReference type="ARBA" id="ARBA00022475"/>
    </source>
</evidence>
<comment type="caution">
    <text evidence="8">The sequence shown here is derived from an EMBL/GenBank/DDBJ whole genome shotgun (WGS) entry which is preliminary data.</text>
</comment>
<evidence type="ECO:0000313" key="8">
    <source>
        <dbReference type="EMBL" id="NGM24368.1"/>
    </source>
</evidence>
<evidence type="ECO:0000259" key="7">
    <source>
        <dbReference type="Pfam" id="PF06271"/>
    </source>
</evidence>
<accession>A0A6M1LV70</accession>
<gene>
    <name evidence="8" type="ORF">G3576_30555</name>
</gene>
<evidence type="ECO:0000256" key="3">
    <source>
        <dbReference type="ARBA" id="ARBA00022692"/>
    </source>
</evidence>
<protein>
    <submittedName>
        <fullName evidence="8">RDD family protein</fullName>
    </submittedName>
</protein>
<keyword evidence="2" id="KW-1003">Cell membrane</keyword>
<name>A0A6M1LV70_9PROT</name>